<evidence type="ECO:0000256" key="11">
    <source>
        <dbReference type="ARBA" id="ARBA00060615"/>
    </source>
</evidence>
<dbReference type="Gene3D" id="1.50.10.10">
    <property type="match status" value="1"/>
</dbReference>
<dbReference type="EC" id="3.2.1.28" evidence="3"/>
<sequence length="605" mass="66622">MESRPLEDYAPIGDMQSAALIGRDGSLDWLCLPRFDSEAVFTALLGTDTHGYWRIGPATATGAPAANADRRHYLKQSPILLSEWDTSSGTVRVIDFMPPRDGHAPQVIRIVEGLSGEAEVASVLCPRFGYGRHLPWIHPDGGRIVAESGPDALWLDAPPAAITEEKAGTVTSRLRVAAGQRHAFTLSWQPSHATAPETPYAGAAFAATEEFWQAWVAQCTYQGPHREAVVRALITLKTMTYRPTGGIVAALTTSLPEEIGGVRNWDYRYTWLRDAATTLSAMLRTGYRTEAEAWRRWLLRAVGGDPEDLQIMYGVAGERTLTERELHWLPGYAGSRPVRVGNQAAGQLQLDVPGEVIETLYQAHRHGVARCESTAALHLRLVDYVARHWREPDDGIWEVRGQRRHFTHSKIMCWVAVDRTVRLIEDGVLAGDLQALTALRKEIHAEVCAKAYDPARNTFTQSYGSTTLDASLLLLPRTGFLPPDDPRVTGTVDAIRRELGAGDGLVHRYPTAGRHLGADGLPGDEGAFILCSFWLVDALALTGRLPEAKALFERLLQLRSDLGLLAEEYDPTARRQLGNFPQAFSLLGLIESAVLLEALERGRSR</sequence>
<name>A0A5N5W153_STRMB</name>
<dbReference type="OrthoDB" id="4266732at2"/>
<evidence type="ECO:0000256" key="10">
    <source>
        <dbReference type="ARBA" id="ARBA00053030"/>
    </source>
</evidence>
<dbReference type="InterPro" id="IPR008928">
    <property type="entry name" value="6-hairpin_glycosidase_sf"/>
</dbReference>
<dbReference type="RefSeq" id="WP_152265307.1">
    <property type="nucleotide sequence ID" value="NZ_VOKX01000107.1"/>
</dbReference>
<dbReference type="InterPro" id="IPR011613">
    <property type="entry name" value="GH15-like"/>
</dbReference>
<evidence type="ECO:0000256" key="1">
    <source>
        <dbReference type="ARBA" id="ARBA00001576"/>
    </source>
</evidence>
<comment type="pathway">
    <text evidence="11">Glycan degradation; trehalose degradation; D-glucose from alpha,alpha-trehalose: step 1/1.</text>
</comment>
<evidence type="ECO:0000256" key="7">
    <source>
        <dbReference type="ARBA" id="ARBA00023295"/>
    </source>
</evidence>
<evidence type="ECO:0000256" key="2">
    <source>
        <dbReference type="ARBA" id="ARBA00006188"/>
    </source>
</evidence>
<keyword evidence="15" id="KW-1185">Reference proteome</keyword>
<dbReference type="Pfam" id="PF19291">
    <property type="entry name" value="TREH_N"/>
    <property type="match status" value="1"/>
</dbReference>
<keyword evidence="6" id="KW-0119">Carbohydrate metabolism</keyword>
<organism evidence="14 15">
    <name type="scientific">Streptomyces mobaraensis</name>
    <name type="common">Streptoverticillium mobaraense</name>
    <dbReference type="NCBI Taxonomy" id="35621"/>
    <lineage>
        <taxon>Bacteria</taxon>
        <taxon>Bacillati</taxon>
        <taxon>Actinomycetota</taxon>
        <taxon>Actinomycetes</taxon>
        <taxon>Kitasatosporales</taxon>
        <taxon>Streptomycetaceae</taxon>
        <taxon>Streptomyces</taxon>
    </lineage>
</organism>
<keyword evidence="7" id="KW-0326">Glycosidase</keyword>
<dbReference type="GO" id="GO:0004555">
    <property type="term" value="F:alpha,alpha-trehalase activity"/>
    <property type="evidence" value="ECO:0007669"/>
    <property type="project" value="UniProtKB-EC"/>
</dbReference>
<dbReference type="SUPFAM" id="SSF48208">
    <property type="entry name" value="Six-hairpin glycosidases"/>
    <property type="match status" value="1"/>
</dbReference>
<dbReference type="PANTHER" id="PTHR31616:SF0">
    <property type="entry name" value="GLUCAN 1,4-ALPHA-GLUCOSIDASE"/>
    <property type="match status" value="1"/>
</dbReference>
<dbReference type="InterPro" id="IPR045582">
    <property type="entry name" value="Trehalase-like_N"/>
</dbReference>
<evidence type="ECO:0000259" key="12">
    <source>
        <dbReference type="Pfam" id="PF00723"/>
    </source>
</evidence>
<dbReference type="PANTHER" id="PTHR31616">
    <property type="entry name" value="TREHALASE"/>
    <property type="match status" value="1"/>
</dbReference>
<comment type="catalytic activity">
    <reaction evidence="1">
        <text>alpha,alpha-trehalose + H2O = alpha-D-glucose + beta-D-glucose</text>
        <dbReference type="Rhea" id="RHEA:32675"/>
        <dbReference type="ChEBI" id="CHEBI:15377"/>
        <dbReference type="ChEBI" id="CHEBI:15903"/>
        <dbReference type="ChEBI" id="CHEBI:16551"/>
        <dbReference type="ChEBI" id="CHEBI:17925"/>
        <dbReference type="EC" id="3.2.1.28"/>
    </reaction>
</comment>
<evidence type="ECO:0000313" key="15">
    <source>
        <dbReference type="Proteomes" id="UP000327000"/>
    </source>
</evidence>
<dbReference type="EMBL" id="VOKX01000107">
    <property type="protein sequence ID" value="KAB7835530.1"/>
    <property type="molecule type" value="Genomic_DNA"/>
</dbReference>
<dbReference type="Pfam" id="PF00723">
    <property type="entry name" value="Glyco_hydro_15"/>
    <property type="match status" value="1"/>
</dbReference>
<dbReference type="GO" id="GO:0005993">
    <property type="term" value="P:trehalose catabolic process"/>
    <property type="evidence" value="ECO:0007669"/>
    <property type="project" value="UniProtKB-ARBA"/>
</dbReference>
<keyword evidence="5 14" id="KW-0378">Hydrolase</keyword>
<evidence type="ECO:0000256" key="6">
    <source>
        <dbReference type="ARBA" id="ARBA00023277"/>
    </source>
</evidence>
<evidence type="ECO:0000259" key="13">
    <source>
        <dbReference type="Pfam" id="PF19291"/>
    </source>
</evidence>
<evidence type="ECO:0000256" key="9">
    <source>
        <dbReference type="ARBA" id="ARBA00031637"/>
    </source>
</evidence>
<evidence type="ECO:0000256" key="3">
    <source>
        <dbReference type="ARBA" id="ARBA00012757"/>
    </source>
</evidence>
<feature type="domain" description="Trehalase-like N-terminal" evidence="13">
    <location>
        <begin position="3"/>
        <end position="158"/>
    </location>
</feature>
<comment type="similarity">
    <text evidence="2">Belongs to the glycosyl hydrolase 15 family.</text>
</comment>
<feature type="domain" description="GH15-like" evidence="12">
    <location>
        <begin position="223"/>
        <end position="592"/>
    </location>
</feature>
<evidence type="ECO:0000313" key="14">
    <source>
        <dbReference type="EMBL" id="KAB7835530.1"/>
    </source>
</evidence>
<comment type="cofactor">
    <cofactor evidence="10">
        <name>phosphate</name>
        <dbReference type="ChEBI" id="CHEBI:43474"/>
    </cofactor>
</comment>
<comment type="caution">
    <text evidence="14">The sequence shown here is derived from an EMBL/GenBank/DDBJ whole genome shotgun (WGS) entry which is preliminary data.</text>
</comment>
<protein>
    <recommendedName>
        <fullName evidence="4">Trehalase</fullName>
        <ecNumber evidence="3">3.2.1.28</ecNumber>
    </recommendedName>
    <alternativeName>
        <fullName evidence="8">Alpha,alpha-trehalase</fullName>
    </alternativeName>
    <alternativeName>
        <fullName evidence="9">Alpha,alpha-trehalose glucohydrolase</fullName>
    </alternativeName>
</protein>
<gene>
    <name evidence="14" type="ORF">FRZ00_26945</name>
</gene>
<evidence type="ECO:0000256" key="4">
    <source>
        <dbReference type="ARBA" id="ARBA00019905"/>
    </source>
</evidence>
<dbReference type="Proteomes" id="UP000327000">
    <property type="component" value="Unassembled WGS sequence"/>
</dbReference>
<dbReference type="InterPro" id="IPR012341">
    <property type="entry name" value="6hp_glycosidase-like_sf"/>
</dbReference>
<evidence type="ECO:0000256" key="5">
    <source>
        <dbReference type="ARBA" id="ARBA00022801"/>
    </source>
</evidence>
<accession>A0A5N5W153</accession>
<dbReference type="AlphaFoldDB" id="A0A5N5W153"/>
<dbReference type="FunFam" id="1.50.10.10:FF:000005">
    <property type="entry name" value="Glycosyl hydrolase, glucoamylase"/>
    <property type="match status" value="1"/>
</dbReference>
<evidence type="ECO:0000256" key="8">
    <source>
        <dbReference type="ARBA" id="ARBA00030473"/>
    </source>
</evidence>
<proteinExistence type="inferred from homology"/>
<reference evidence="14 15" key="1">
    <citation type="journal article" date="2019" name="Microb. Cell Fact.">
        <title>Exploring novel herbicidin analogues by transcriptional regulator overexpression and MS/MS molecular networking.</title>
        <authorList>
            <person name="Shi Y."/>
            <person name="Gu R."/>
            <person name="Li Y."/>
            <person name="Wang X."/>
            <person name="Ren W."/>
            <person name="Li X."/>
            <person name="Wang L."/>
            <person name="Xie Y."/>
            <person name="Hong B."/>
        </authorList>
    </citation>
    <scope>NUCLEOTIDE SEQUENCE [LARGE SCALE GENOMIC DNA]</scope>
    <source>
        <strain evidence="14 15">US-43</strain>
    </source>
</reference>